<name>A0A3R6FF03_9BACT</name>
<gene>
    <name evidence="1" type="ORF">DW060_13270</name>
</gene>
<dbReference type="AlphaFoldDB" id="A0A3R6FF03"/>
<proteinExistence type="predicted"/>
<reference evidence="1 2" key="1">
    <citation type="submission" date="2018-08" db="EMBL/GenBank/DDBJ databases">
        <title>A genome reference for cultivated species of the human gut microbiota.</title>
        <authorList>
            <person name="Zou Y."/>
            <person name="Xue W."/>
            <person name="Luo G."/>
        </authorList>
    </citation>
    <scope>NUCLEOTIDE SEQUENCE [LARGE SCALE GENOMIC DNA]</scope>
    <source>
        <strain evidence="1 2">AF42-9</strain>
    </source>
</reference>
<organism evidence="1 2">
    <name type="scientific">Leyella stercorea</name>
    <dbReference type="NCBI Taxonomy" id="363265"/>
    <lineage>
        <taxon>Bacteria</taxon>
        <taxon>Pseudomonadati</taxon>
        <taxon>Bacteroidota</taxon>
        <taxon>Bacteroidia</taxon>
        <taxon>Bacteroidales</taxon>
        <taxon>Prevotellaceae</taxon>
        <taxon>Leyella</taxon>
    </lineage>
</organism>
<protein>
    <submittedName>
        <fullName evidence="1">Uncharacterized protein</fullName>
    </submittedName>
</protein>
<dbReference type="EMBL" id="QRNO01000120">
    <property type="protein sequence ID" value="RHK46249.1"/>
    <property type="molecule type" value="Genomic_DNA"/>
</dbReference>
<evidence type="ECO:0000313" key="2">
    <source>
        <dbReference type="Proteomes" id="UP000286598"/>
    </source>
</evidence>
<comment type="caution">
    <text evidence="1">The sequence shown here is derived from an EMBL/GenBank/DDBJ whole genome shotgun (WGS) entry which is preliminary data.</text>
</comment>
<evidence type="ECO:0000313" key="1">
    <source>
        <dbReference type="EMBL" id="RHK46249.1"/>
    </source>
</evidence>
<keyword evidence="2" id="KW-1185">Reference proteome</keyword>
<sequence length="88" mass="10315">MLRTANTLNKWDMTLDTAQYKRMYQRISAIEFSILRIGEYPIPSIIDIVNSIRLAKGNVFAEWKQSDTAKLFEDHGYKNKKESSGYFF</sequence>
<dbReference type="Proteomes" id="UP000286598">
    <property type="component" value="Unassembled WGS sequence"/>
</dbReference>
<accession>A0A3R6FF03</accession>